<feature type="domain" description="Activator of Hsp90 ATPase homologue 1/2-like C-terminal" evidence="2">
    <location>
        <begin position="31"/>
        <end position="146"/>
    </location>
</feature>
<evidence type="ECO:0000313" key="4">
    <source>
        <dbReference type="Proteomes" id="UP000530424"/>
    </source>
</evidence>
<accession>A0A853C770</accession>
<name>A0A853C770_9ACTN</name>
<comment type="similarity">
    <text evidence="1">Belongs to the AHA1 family.</text>
</comment>
<protein>
    <submittedName>
        <fullName evidence="3">Uncharacterized protein YndB with AHSA1/START domain</fullName>
    </submittedName>
</protein>
<dbReference type="Pfam" id="PF08327">
    <property type="entry name" value="AHSA1"/>
    <property type="match status" value="1"/>
</dbReference>
<evidence type="ECO:0000313" key="3">
    <source>
        <dbReference type="EMBL" id="NYJ02522.1"/>
    </source>
</evidence>
<dbReference type="InterPro" id="IPR013538">
    <property type="entry name" value="ASHA1/2-like_C"/>
</dbReference>
<dbReference type="CDD" id="cd08899">
    <property type="entry name" value="SRPBCC_CalC_Aha1-like_6"/>
    <property type="match status" value="1"/>
</dbReference>
<dbReference type="Proteomes" id="UP000530424">
    <property type="component" value="Unassembled WGS sequence"/>
</dbReference>
<keyword evidence="4" id="KW-1185">Reference proteome</keyword>
<dbReference type="EMBL" id="JACCFP010000001">
    <property type="protein sequence ID" value="NYJ02522.1"/>
    <property type="molecule type" value="Genomic_DNA"/>
</dbReference>
<organism evidence="3 4">
    <name type="scientific">Nocardioides thalensis</name>
    <dbReference type="NCBI Taxonomy" id="1914755"/>
    <lineage>
        <taxon>Bacteria</taxon>
        <taxon>Bacillati</taxon>
        <taxon>Actinomycetota</taxon>
        <taxon>Actinomycetes</taxon>
        <taxon>Propionibacteriales</taxon>
        <taxon>Nocardioidaceae</taxon>
        <taxon>Nocardioides</taxon>
    </lineage>
</organism>
<dbReference type="SUPFAM" id="SSF55961">
    <property type="entry name" value="Bet v1-like"/>
    <property type="match status" value="1"/>
</dbReference>
<dbReference type="RefSeq" id="WP_179668881.1">
    <property type="nucleotide sequence ID" value="NZ_JACCFP010000001.1"/>
</dbReference>
<evidence type="ECO:0000259" key="2">
    <source>
        <dbReference type="Pfam" id="PF08327"/>
    </source>
</evidence>
<reference evidence="3 4" key="1">
    <citation type="submission" date="2020-07" db="EMBL/GenBank/DDBJ databases">
        <title>Sequencing the genomes of 1000 actinobacteria strains.</title>
        <authorList>
            <person name="Klenk H.-P."/>
        </authorList>
    </citation>
    <scope>NUCLEOTIDE SEQUENCE [LARGE SCALE GENOMIC DNA]</scope>
    <source>
        <strain evidence="3 4">DSM 103833</strain>
    </source>
</reference>
<dbReference type="Gene3D" id="3.30.530.20">
    <property type="match status" value="1"/>
</dbReference>
<sequence length="174" mass="19538">MTTTDTTPRPTGRREERDGTTYVVFERTFVAPIADVWAAVTEPERLVRWIGTWTGDPASGEVAFRMTAEGDDVPEERILIDECHEPTRLVMRTARPDDESEVWAWQLDLSEADGVTTLTFAQEVVNVELAEGVGPGWDYYLDRMVAAEAGGDPSTIDFDDYYPKFAAHYRAELA</sequence>
<evidence type="ECO:0000256" key="1">
    <source>
        <dbReference type="ARBA" id="ARBA00006817"/>
    </source>
</evidence>
<proteinExistence type="inferred from homology"/>
<comment type="caution">
    <text evidence="3">The sequence shown here is derived from an EMBL/GenBank/DDBJ whole genome shotgun (WGS) entry which is preliminary data.</text>
</comment>
<dbReference type="AlphaFoldDB" id="A0A853C770"/>
<gene>
    <name evidence="3" type="ORF">HNR19_003220</name>
</gene>
<dbReference type="InterPro" id="IPR023393">
    <property type="entry name" value="START-like_dom_sf"/>
</dbReference>